<protein>
    <submittedName>
        <fullName evidence="1">Uncharacterized protein</fullName>
    </submittedName>
</protein>
<name>A0AA38NXX5_9AGAR</name>
<proteinExistence type="predicted"/>
<evidence type="ECO:0000313" key="1">
    <source>
        <dbReference type="EMBL" id="KAJ3832498.1"/>
    </source>
</evidence>
<accession>A0AA38NXX5</accession>
<evidence type="ECO:0000313" key="2">
    <source>
        <dbReference type="Proteomes" id="UP001163846"/>
    </source>
</evidence>
<dbReference type="EMBL" id="MU806941">
    <property type="protein sequence ID" value="KAJ3832498.1"/>
    <property type="molecule type" value="Genomic_DNA"/>
</dbReference>
<dbReference type="Proteomes" id="UP001163846">
    <property type="component" value="Unassembled WGS sequence"/>
</dbReference>
<keyword evidence="2" id="KW-1185">Reference proteome</keyword>
<dbReference type="AlphaFoldDB" id="A0AA38NXX5"/>
<gene>
    <name evidence="1" type="ORF">F5878DRAFT_713704</name>
</gene>
<sequence length="465" mass="53601">MMRSYLLTIPNELLHSIVDYIAYTSIPVGPPDSAWFSKSLVKYVSPYLFALSSTNWQLRRVCLPFLFAYITIRHEEDVTRIMDYIELFSEFTKVLVIGIFHMRPGTTDRLISQILPRSEQLSEVELQNCRTETVLLRAILARPTVTSVLVHELPDPSMCNDDLSKVTLSQHSDLIFSLDQKYESYMSRGMRLMRFELFGSLNAQFQPEIFSGLKEIQIHMNIIPKSFSWLPLLSSTHPNLDKVWLLNVHQYHFTHDTPHSLTSFIGELQQQGLYKFFNMTQVGLCRNVGQLLQGWYVMGFTLMATISSTSLIEVLVLAASFFPKLEVFTLDLCVHNMRYDIDDLVYALAHFPSLRVLSLNDVFYWLDFESGNRKTTPVVTVKPAKSLVDVFHELRARYESGLSLFTSCLAEQVRSLDSVHINDKGYDSDVSRGWYLSGWIHVLNGNRDVGGTLHQYDVYTRRRFV</sequence>
<comment type="caution">
    <text evidence="1">The sequence shown here is derived from an EMBL/GenBank/DDBJ whole genome shotgun (WGS) entry which is preliminary data.</text>
</comment>
<reference evidence="1" key="1">
    <citation type="submission" date="2022-08" db="EMBL/GenBank/DDBJ databases">
        <authorList>
            <consortium name="DOE Joint Genome Institute"/>
            <person name="Min B."/>
            <person name="Riley R."/>
            <person name="Sierra-Patev S."/>
            <person name="Naranjo-Ortiz M."/>
            <person name="Looney B."/>
            <person name="Konkel Z."/>
            <person name="Slot J.C."/>
            <person name="Sakamoto Y."/>
            <person name="Steenwyk J.L."/>
            <person name="Rokas A."/>
            <person name="Carro J."/>
            <person name="Camarero S."/>
            <person name="Ferreira P."/>
            <person name="Molpeceres G."/>
            <person name="Ruiz-Duenas F.J."/>
            <person name="Serrano A."/>
            <person name="Henrissat B."/>
            <person name="Drula E."/>
            <person name="Hughes K.W."/>
            <person name="Mata J.L."/>
            <person name="Ishikawa N.K."/>
            <person name="Vargas-Isla R."/>
            <person name="Ushijima S."/>
            <person name="Smith C.A."/>
            <person name="Ahrendt S."/>
            <person name="Andreopoulos W."/>
            <person name="He G."/>
            <person name="Labutti K."/>
            <person name="Lipzen A."/>
            <person name="Ng V."/>
            <person name="Sandor L."/>
            <person name="Barry K."/>
            <person name="Martinez A.T."/>
            <person name="Xiao Y."/>
            <person name="Gibbons J.G."/>
            <person name="Terashima K."/>
            <person name="Hibbett D.S."/>
            <person name="Grigoriev I.V."/>
        </authorList>
    </citation>
    <scope>NUCLEOTIDE SEQUENCE</scope>
    <source>
        <strain evidence="1">TFB9207</strain>
    </source>
</reference>
<organism evidence="1 2">
    <name type="scientific">Lentinula raphanica</name>
    <dbReference type="NCBI Taxonomy" id="153919"/>
    <lineage>
        <taxon>Eukaryota</taxon>
        <taxon>Fungi</taxon>
        <taxon>Dikarya</taxon>
        <taxon>Basidiomycota</taxon>
        <taxon>Agaricomycotina</taxon>
        <taxon>Agaricomycetes</taxon>
        <taxon>Agaricomycetidae</taxon>
        <taxon>Agaricales</taxon>
        <taxon>Marasmiineae</taxon>
        <taxon>Omphalotaceae</taxon>
        <taxon>Lentinula</taxon>
    </lineage>
</organism>